<dbReference type="HAMAP" id="MF_01080">
    <property type="entry name" value="TruB_bact"/>
    <property type="match status" value="1"/>
</dbReference>
<dbReference type="FunFam" id="3.30.2350.10:FF:000011">
    <property type="entry name" value="tRNA pseudouridine synthase B"/>
    <property type="match status" value="1"/>
</dbReference>
<dbReference type="CDD" id="cd02573">
    <property type="entry name" value="PseudoU_synth_EcTruB"/>
    <property type="match status" value="1"/>
</dbReference>
<sequence>MVVSGILPLAKPAGMTSHDCVLLARRWFKTREVGHTGTLDPDVEGVLPLCIGRATKLVPILMESSKVYEGTMALGSTTTTEDASGEVISRARVPGEIPEEQLQRVFNSLVGDIQQVPPMYSAVKVNGKRLYEYARAGEAVERPLRSVTVHALRRSGETSWSPDGEHLCIPFSVVCSKGTYVRTLAVEAGERLGYPAHLSQLKRTESAGIERPRCTSIAEMERRANAGDAEQALLSVEYVLRHCQHYEVSHREAEKIKNGAVLRTGDYPHAERLVFTHDDRALAIYVPHPRKEGMIKPEVMLSPESGQ</sequence>
<evidence type="ECO:0000256" key="4">
    <source>
        <dbReference type="ARBA" id="ARBA00023235"/>
    </source>
</evidence>
<evidence type="ECO:0000256" key="1">
    <source>
        <dbReference type="ARBA" id="ARBA00000385"/>
    </source>
</evidence>
<dbReference type="PANTHER" id="PTHR13767:SF2">
    <property type="entry name" value="PSEUDOURIDYLATE SYNTHASE TRUB1"/>
    <property type="match status" value="1"/>
</dbReference>
<evidence type="ECO:0000256" key="5">
    <source>
        <dbReference type="HAMAP-Rule" id="MF_01080"/>
    </source>
</evidence>
<dbReference type="GO" id="GO:0160148">
    <property type="term" value="F:tRNA pseudouridine(55) synthase activity"/>
    <property type="evidence" value="ECO:0007669"/>
    <property type="project" value="UniProtKB-EC"/>
</dbReference>
<accession>A0A1G8PQA9</accession>
<dbReference type="InterPro" id="IPR020103">
    <property type="entry name" value="PsdUridine_synth_cat_dom_sf"/>
</dbReference>
<comment type="similarity">
    <text evidence="2 5">Belongs to the pseudouridine synthase TruB family. Type 1 subfamily.</text>
</comment>
<comment type="function">
    <text evidence="5">Responsible for synthesis of pseudouridine from uracil-55 in the psi GC loop of transfer RNAs.</text>
</comment>
<dbReference type="RefSeq" id="WP_342705654.1">
    <property type="nucleotide sequence ID" value="NZ_FNEN01000009.1"/>
</dbReference>
<dbReference type="GO" id="GO:1990481">
    <property type="term" value="P:mRNA pseudouridine synthesis"/>
    <property type="evidence" value="ECO:0007669"/>
    <property type="project" value="TreeGrafter"/>
</dbReference>
<comment type="catalytic activity">
    <reaction evidence="1 5">
        <text>uridine(55) in tRNA = pseudouridine(55) in tRNA</text>
        <dbReference type="Rhea" id="RHEA:42532"/>
        <dbReference type="Rhea" id="RHEA-COMP:10101"/>
        <dbReference type="Rhea" id="RHEA-COMP:10102"/>
        <dbReference type="ChEBI" id="CHEBI:65314"/>
        <dbReference type="ChEBI" id="CHEBI:65315"/>
        <dbReference type="EC" id="5.4.99.25"/>
    </reaction>
</comment>
<dbReference type="Proteomes" id="UP000198853">
    <property type="component" value="Unassembled WGS sequence"/>
</dbReference>
<dbReference type="EC" id="5.4.99.25" evidence="5"/>
<keyword evidence="4 5" id="KW-0413">Isomerase</keyword>
<dbReference type="Pfam" id="PF01509">
    <property type="entry name" value="TruB_N"/>
    <property type="match status" value="1"/>
</dbReference>
<evidence type="ECO:0000256" key="2">
    <source>
        <dbReference type="ARBA" id="ARBA00005642"/>
    </source>
</evidence>
<evidence type="ECO:0000259" key="6">
    <source>
        <dbReference type="Pfam" id="PF01509"/>
    </source>
</evidence>
<evidence type="ECO:0000256" key="3">
    <source>
        <dbReference type="ARBA" id="ARBA00022694"/>
    </source>
</evidence>
<evidence type="ECO:0000313" key="8">
    <source>
        <dbReference type="Proteomes" id="UP000198853"/>
    </source>
</evidence>
<feature type="active site" description="Nucleophile" evidence="5">
    <location>
        <position position="40"/>
    </location>
</feature>
<dbReference type="InterPro" id="IPR014780">
    <property type="entry name" value="tRNA_psdUridine_synth_TruB"/>
</dbReference>
<dbReference type="InterPro" id="IPR002501">
    <property type="entry name" value="PsdUridine_synth_N"/>
</dbReference>
<reference evidence="7 8" key="1">
    <citation type="submission" date="2016-10" db="EMBL/GenBank/DDBJ databases">
        <authorList>
            <person name="de Groot N.N."/>
        </authorList>
    </citation>
    <scope>NUCLEOTIDE SEQUENCE [LARGE SCALE GENOMIC DNA]</scope>
    <source>
        <strain evidence="7 8">DSM 21771</strain>
    </source>
</reference>
<keyword evidence="8" id="KW-1185">Reference proteome</keyword>
<name>A0A1G8PQA9_9BACI</name>
<dbReference type="PANTHER" id="PTHR13767">
    <property type="entry name" value="TRNA-PSEUDOURIDINE SYNTHASE"/>
    <property type="match status" value="1"/>
</dbReference>
<dbReference type="GO" id="GO:0003723">
    <property type="term" value="F:RNA binding"/>
    <property type="evidence" value="ECO:0007669"/>
    <property type="project" value="InterPro"/>
</dbReference>
<dbReference type="Gene3D" id="3.30.2350.10">
    <property type="entry name" value="Pseudouridine synthase"/>
    <property type="match status" value="1"/>
</dbReference>
<proteinExistence type="inferred from homology"/>
<gene>
    <name evidence="5" type="primary">truB</name>
    <name evidence="7" type="ORF">SAMN04488123_10957</name>
</gene>
<keyword evidence="3 5" id="KW-0819">tRNA processing</keyword>
<dbReference type="SUPFAM" id="SSF55120">
    <property type="entry name" value="Pseudouridine synthase"/>
    <property type="match status" value="1"/>
</dbReference>
<dbReference type="EMBL" id="FNEN01000009">
    <property type="protein sequence ID" value="SDI94701.1"/>
    <property type="molecule type" value="Genomic_DNA"/>
</dbReference>
<dbReference type="GO" id="GO:0031119">
    <property type="term" value="P:tRNA pseudouridine synthesis"/>
    <property type="evidence" value="ECO:0007669"/>
    <property type="project" value="UniProtKB-UniRule"/>
</dbReference>
<evidence type="ECO:0000313" key="7">
    <source>
        <dbReference type="EMBL" id="SDI94701.1"/>
    </source>
</evidence>
<dbReference type="NCBIfam" id="TIGR00431">
    <property type="entry name" value="TruB"/>
    <property type="match status" value="1"/>
</dbReference>
<dbReference type="AlphaFoldDB" id="A0A1G8PQA9"/>
<organism evidence="7 8">
    <name type="scientific">Natribacillus halophilus</name>
    <dbReference type="NCBI Taxonomy" id="549003"/>
    <lineage>
        <taxon>Bacteria</taxon>
        <taxon>Bacillati</taxon>
        <taxon>Bacillota</taxon>
        <taxon>Bacilli</taxon>
        <taxon>Bacillales</taxon>
        <taxon>Bacillaceae</taxon>
        <taxon>Natribacillus</taxon>
    </lineage>
</organism>
<protein>
    <recommendedName>
        <fullName evidence="5">tRNA pseudouridine synthase B</fullName>
        <ecNumber evidence="5">5.4.99.25</ecNumber>
    </recommendedName>
    <alternativeName>
        <fullName evidence="5">tRNA pseudouridine(55) synthase</fullName>
        <shortName evidence="5">Psi55 synthase</shortName>
    </alternativeName>
    <alternativeName>
        <fullName evidence="5">tRNA pseudouridylate synthase</fullName>
    </alternativeName>
    <alternativeName>
        <fullName evidence="5">tRNA-uridine isomerase</fullName>
    </alternativeName>
</protein>
<feature type="domain" description="Pseudouridine synthase II N-terminal" evidence="6">
    <location>
        <begin position="25"/>
        <end position="181"/>
    </location>
</feature>